<keyword evidence="2" id="KW-0813">Transport</keyword>
<dbReference type="RefSeq" id="WP_023052141.1">
    <property type="nucleotide sequence ID" value="NZ_CP173062.2"/>
</dbReference>
<dbReference type="Proteomes" id="UP000017081">
    <property type="component" value="Unassembled WGS sequence"/>
</dbReference>
<keyword evidence="10" id="KW-1185">Reference proteome</keyword>
<proteinExistence type="predicted"/>
<dbReference type="EMBL" id="AXZF01000141">
    <property type="protein sequence ID" value="ERT66609.1"/>
    <property type="molecule type" value="Genomic_DNA"/>
</dbReference>
<feature type="transmembrane region" description="Helical" evidence="7">
    <location>
        <begin position="146"/>
        <end position="169"/>
    </location>
</feature>
<feature type="transmembrane region" description="Helical" evidence="7">
    <location>
        <begin position="115"/>
        <end position="134"/>
    </location>
</feature>
<evidence type="ECO:0000256" key="2">
    <source>
        <dbReference type="ARBA" id="ARBA00022448"/>
    </source>
</evidence>
<dbReference type="Gene3D" id="1.20.1250.20">
    <property type="entry name" value="MFS general substrate transporter like domains"/>
    <property type="match status" value="2"/>
</dbReference>
<feature type="transmembrane region" description="Helical" evidence="7">
    <location>
        <begin position="248"/>
        <end position="270"/>
    </location>
</feature>
<evidence type="ECO:0000313" key="9">
    <source>
        <dbReference type="EMBL" id="ERT66609.1"/>
    </source>
</evidence>
<dbReference type="CDD" id="cd06174">
    <property type="entry name" value="MFS"/>
    <property type="match status" value="1"/>
</dbReference>
<sequence length="433" mass="47554">MLNKLFLKLNFGEKLRKNLFVILLVSFGGAIIYGLPYFRYDYYDAYLEAYNLNNTQMGVFGSIFGIFGMVSYLFGGYVADRISVRKLLVYSLLGTGLGGFVHLLPLSFYSLVALYAFWGFSSLFAFWPACVKAVRMLSDSDGQGKAFGIFEGGRGVAAALAASVAVILFKVGVKTLGVYVGMRYIIVFYSVLTIASGVLVHFNMKDEIINSGEKISIADIKNVIKLPAVWIIAIVTFCNYVFTLSLYYFVPYATSLLGMTVTSAAILAAVKRYISPVSNVGGGVLGDKMGTSNLLFFSFIAMAVGVAGIMFLPLNGSMLVIGAFVFLYILNYLFYQVNFSLSWAMMEEGAIPDKYSGTAVGLISTIGYLPDIFISLMAGKILDSYPGVNGYRYFFMILIGVLLVGAVFVKVWKAHLNKNKIEEPQFAKVNSYE</sequence>
<dbReference type="HOGENOM" id="CLU_043790_0_0_0"/>
<evidence type="ECO:0000259" key="8">
    <source>
        <dbReference type="PROSITE" id="PS50850"/>
    </source>
</evidence>
<dbReference type="eggNOG" id="COG2271">
    <property type="taxonomic scope" value="Bacteria"/>
</dbReference>
<keyword evidence="4 7" id="KW-0812">Transmembrane</keyword>
<feature type="transmembrane region" description="Helical" evidence="7">
    <location>
        <begin position="390"/>
        <end position="412"/>
    </location>
</feature>
<dbReference type="Pfam" id="PF07690">
    <property type="entry name" value="MFS_1"/>
    <property type="match status" value="1"/>
</dbReference>
<dbReference type="AlphaFoldDB" id="U7V628"/>
<evidence type="ECO:0000256" key="3">
    <source>
        <dbReference type="ARBA" id="ARBA00022475"/>
    </source>
</evidence>
<comment type="caution">
    <text evidence="9">The sequence shown here is derived from an EMBL/GenBank/DDBJ whole genome shotgun (WGS) entry which is preliminary data.</text>
</comment>
<feature type="transmembrane region" description="Helical" evidence="7">
    <location>
        <begin position="58"/>
        <end position="75"/>
    </location>
</feature>
<evidence type="ECO:0000256" key="4">
    <source>
        <dbReference type="ARBA" id="ARBA00022692"/>
    </source>
</evidence>
<feature type="transmembrane region" description="Helical" evidence="7">
    <location>
        <begin position="223"/>
        <end position="242"/>
    </location>
</feature>
<dbReference type="PROSITE" id="PS50850">
    <property type="entry name" value="MFS"/>
    <property type="match status" value="1"/>
</dbReference>
<gene>
    <name evidence="9" type="ORF">HMPREF0202_02612</name>
</gene>
<reference evidence="9 10" key="1">
    <citation type="submission" date="2013-08" db="EMBL/GenBank/DDBJ databases">
        <authorList>
            <person name="Weinstock G."/>
            <person name="Sodergren E."/>
            <person name="Wylie T."/>
            <person name="Fulton L."/>
            <person name="Fulton R."/>
            <person name="Fronick C."/>
            <person name="O'Laughlin M."/>
            <person name="Godfrey J."/>
            <person name="Miner T."/>
            <person name="Herter B."/>
            <person name="Appelbaum E."/>
            <person name="Cordes M."/>
            <person name="Lek S."/>
            <person name="Wollam A."/>
            <person name="Pepin K.H."/>
            <person name="Palsikar V.B."/>
            <person name="Mitreva M."/>
            <person name="Wilson R.K."/>
        </authorList>
    </citation>
    <scope>NUCLEOTIDE SEQUENCE [LARGE SCALE GENOMIC DNA]</scope>
    <source>
        <strain evidence="9 10">ATCC BAA-474</strain>
    </source>
</reference>
<dbReference type="InterPro" id="IPR020846">
    <property type="entry name" value="MFS_dom"/>
</dbReference>
<accession>U7V628</accession>
<dbReference type="InterPro" id="IPR050171">
    <property type="entry name" value="MFS_Transporters"/>
</dbReference>
<feature type="transmembrane region" description="Helical" evidence="7">
    <location>
        <begin position="291"/>
        <end position="312"/>
    </location>
</feature>
<dbReference type="GO" id="GO:0005886">
    <property type="term" value="C:plasma membrane"/>
    <property type="evidence" value="ECO:0007669"/>
    <property type="project" value="UniProtKB-SubCell"/>
</dbReference>
<feature type="transmembrane region" description="Helical" evidence="7">
    <location>
        <begin position="181"/>
        <end position="202"/>
    </location>
</feature>
<evidence type="ECO:0000256" key="6">
    <source>
        <dbReference type="ARBA" id="ARBA00023136"/>
    </source>
</evidence>
<evidence type="ECO:0000256" key="5">
    <source>
        <dbReference type="ARBA" id="ARBA00022989"/>
    </source>
</evidence>
<dbReference type="STRING" id="1319815.HMPREF0202_02612"/>
<dbReference type="InterPro" id="IPR036259">
    <property type="entry name" value="MFS_trans_sf"/>
</dbReference>
<evidence type="ECO:0000256" key="7">
    <source>
        <dbReference type="SAM" id="Phobius"/>
    </source>
</evidence>
<protein>
    <submittedName>
        <fullName evidence="9">Transporter, major facilitator family protein</fullName>
    </submittedName>
</protein>
<name>U7V628_9FUSO</name>
<organism evidence="9 10">
    <name type="scientific">Cetobacterium somerae ATCC BAA-474</name>
    <dbReference type="NCBI Taxonomy" id="1319815"/>
    <lineage>
        <taxon>Bacteria</taxon>
        <taxon>Fusobacteriati</taxon>
        <taxon>Fusobacteriota</taxon>
        <taxon>Fusobacteriia</taxon>
        <taxon>Fusobacteriales</taxon>
        <taxon>Fusobacteriaceae</taxon>
        <taxon>Cetobacterium</taxon>
    </lineage>
</organism>
<comment type="subcellular location">
    <subcellularLocation>
        <location evidence="1">Cell membrane</location>
        <topology evidence="1">Multi-pass membrane protein</topology>
    </subcellularLocation>
</comment>
<evidence type="ECO:0000256" key="1">
    <source>
        <dbReference type="ARBA" id="ARBA00004651"/>
    </source>
</evidence>
<dbReference type="InterPro" id="IPR011701">
    <property type="entry name" value="MFS"/>
</dbReference>
<evidence type="ECO:0000313" key="10">
    <source>
        <dbReference type="Proteomes" id="UP000017081"/>
    </source>
</evidence>
<keyword evidence="3" id="KW-1003">Cell membrane</keyword>
<keyword evidence="5 7" id="KW-1133">Transmembrane helix</keyword>
<feature type="domain" description="Major facilitator superfamily (MFS) profile" evidence="8">
    <location>
        <begin position="18"/>
        <end position="417"/>
    </location>
</feature>
<dbReference type="PANTHER" id="PTHR23517">
    <property type="entry name" value="RESISTANCE PROTEIN MDTM, PUTATIVE-RELATED-RELATED"/>
    <property type="match status" value="1"/>
</dbReference>
<feature type="transmembrane region" description="Helical" evidence="7">
    <location>
        <begin position="318"/>
        <end position="335"/>
    </location>
</feature>
<dbReference type="PATRIC" id="fig|1319815.3.peg.2503"/>
<dbReference type="SUPFAM" id="SSF103473">
    <property type="entry name" value="MFS general substrate transporter"/>
    <property type="match status" value="1"/>
</dbReference>
<dbReference type="GO" id="GO:0022857">
    <property type="term" value="F:transmembrane transporter activity"/>
    <property type="evidence" value="ECO:0007669"/>
    <property type="project" value="InterPro"/>
</dbReference>
<feature type="transmembrane region" description="Helical" evidence="7">
    <location>
        <begin position="355"/>
        <end position="378"/>
    </location>
</feature>
<keyword evidence="6 7" id="KW-0472">Membrane</keyword>
<feature type="transmembrane region" description="Helical" evidence="7">
    <location>
        <begin position="87"/>
        <end position="109"/>
    </location>
</feature>
<feature type="transmembrane region" description="Helical" evidence="7">
    <location>
        <begin position="20"/>
        <end position="38"/>
    </location>
</feature>